<name>A0ABT5QSI7_9GAMM</name>
<dbReference type="CDD" id="cd00267">
    <property type="entry name" value="ABC_ATPase"/>
    <property type="match status" value="1"/>
</dbReference>
<dbReference type="Proteomes" id="UP001149821">
    <property type="component" value="Unassembled WGS sequence"/>
</dbReference>
<feature type="domain" description="Endonuclease GajA/Old nuclease/RecF-like AAA" evidence="1">
    <location>
        <begin position="1"/>
        <end position="128"/>
    </location>
</feature>
<dbReference type="CDD" id="cd01026">
    <property type="entry name" value="TOPRIM_OLD"/>
    <property type="match status" value="1"/>
</dbReference>
<feature type="domain" description="OLD protein-like TOPRIM" evidence="2">
    <location>
        <begin position="393"/>
        <end position="455"/>
    </location>
</feature>
<dbReference type="InterPro" id="IPR051396">
    <property type="entry name" value="Bact_Antivir_Def_Nuclease"/>
</dbReference>
<sequence>MKLSALLIENFKGIKSEVKVLIDNVVILIGPNNCRKSTVLDAYEAYFSVGSALSRDYFHNQSDYFHNQSDSLPISITGVFTDISSDDLNSIGQEWLITADQEFGDCAKFKFVWSKADEKAKKFSFSNKTNAFKPGGGGGWNTILISRLPMPIRINPTDNTEALEQVVKELISKNAAAKIKQDKSKVAKIMAEIDALAKEVETELSNEISSISTSIQTEVDKMFKGMNVKFEAGVGKFDPEKAIKEGSRFIFENNGSSAPLANQGSGVQRSFLWAAIKTLSSQGLLKKGRTAIDADKPKVLLIDEPEINMHPAVIRSACEAIYALAELDGWQVICTTHSPVFIDLTKDHTTLIKVSNLVNDVLYYQTDKSAFSPDEKDNLKFLNRCCPTVNEFFFYDTALLVEGDTEYLAYQDQIKRHNLAMTHCVINCRGKANIPTFIKIFDQFGAKAVAIHDLDTKLNSNGKKNAMWTINEKIRLAADATNGRVQTLVHVPDFEGDYLDESPQKDKPYNLFKHITASDFESSPRYDRLRSSLMDIESGCHSGLYTKVAELEAKI</sequence>
<dbReference type="PANTHER" id="PTHR43581">
    <property type="entry name" value="ATP/GTP PHOSPHATASE"/>
    <property type="match status" value="1"/>
</dbReference>
<comment type="caution">
    <text evidence="3">The sequence shown here is derived from an EMBL/GenBank/DDBJ whole genome shotgun (WGS) entry which is preliminary data.</text>
</comment>
<dbReference type="Pfam" id="PF20469">
    <property type="entry name" value="OLD-like_TOPRIM"/>
    <property type="match status" value="1"/>
</dbReference>
<dbReference type="SUPFAM" id="SSF52540">
    <property type="entry name" value="P-loop containing nucleoside triphosphate hydrolases"/>
    <property type="match status" value="1"/>
</dbReference>
<dbReference type="InterPro" id="IPR027417">
    <property type="entry name" value="P-loop_NTPase"/>
</dbReference>
<dbReference type="EMBL" id="JAJUBB010000026">
    <property type="protein sequence ID" value="MDD1783932.1"/>
    <property type="molecule type" value="Genomic_DNA"/>
</dbReference>
<feature type="domain" description="Endonuclease GajA/Old nuclease/RecF-like AAA" evidence="1">
    <location>
        <begin position="165"/>
        <end position="342"/>
    </location>
</feature>
<evidence type="ECO:0000313" key="4">
    <source>
        <dbReference type="Proteomes" id="UP001149821"/>
    </source>
</evidence>
<dbReference type="Gene3D" id="3.40.50.300">
    <property type="entry name" value="P-loop containing nucleotide triphosphate hydrolases"/>
    <property type="match status" value="1"/>
</dbReference>
<dbReference type="Pfam" id="PF13175">
    <property type="entry name" value="AAA_15"/>
    <property type="match status" value="2"/>
</dbReference>
<dbReference type="InterPro" id="IPR041685">
    <property type="entry name" value="AAA_GajA/Old/RecF-like"/>
</dbReference>
<organism evidence="3 4">
    <name type="scientific">Enterovibrio qingdaonensis</name>
    <dbReference type="NCBI Taxonomy" id="2899818"/>
    <lineage>
        <taxon>Bacteria</taxon>
        <taxon>Pseudomonadati</taxon>
        <taxon>Pseudomonadota</taxon>
        <taxon>Gammaproteobacteria</taxon>
        <taxon>Vibrionales</taxon>
        <taxon>Vibrionaceae</taxon>
        <taxon>Enterovibrio</taxon>
    </lineage>
</organism>
<evidence type="ECO:0000259" key="2">
    <source>
        <dbReference type="Pfam" id="PF20469"/>
    </source>
</evidence>
<evidence type="ECO:0000259" key="1">
    <source>
        <dbReference type="Pfam" id="PF13175"/>
    </source>
</evidence>
<dbReference type="InterPro" id="IPR034139">
    <property type="entry name" value="TOPRIM_OLD"/>
</dbReference>
<protein>
    <submittedName>
        <fullName evidence="3">AAA family ATPase</fullName>
    </submittedName>
</protein>
<proteinExistence type="predicted"/>
<dbReference type="RefSeq" id="WP_274145175.1">
    <property type="nucleotide sequence ID" value="NZ_JAJUBB010000026.1"/>
</dbReference>
<accession>A0ABT5QSI7</accession>
<gene>
    <name evidence="3" type="ORF">LRP49_22380</name>
</gene>
<dbReference type="PANTHER" id="PTHR43581:SF4">
    <property type="entry name" value="ATP_GTP PHOSPHATASE"/>
    <property type="match status" value="1"/>
</dbReference>
<keyword evidence="4" id="KW-1185">Reference proteome</keyword>
<reference evidence="3" key="1">
    <citation type="submission" date="2021-12" db="EMBL/GenBank/DDBJ databases">
        <title>Enterovibrio ZSDZ35 sp. nov. and Enterovibrio ZSDZ42 sp. nov., isolated from coastal seawater in Qingdao.</title>
        <authorList>
            <person name="Zhang P."/>
        </authorList>
    </citation>
    <scope>NUCLEOTIDE SEQUENCE</scope>
    <source>
        <strain evidence="3">ZSDZ35</strain>
    </source>
</reference>
<evidence type="ECO:0000313" key="3">
    <source>
        <dbReference type="EMBL" id="MDD1783932.1"/>
    </source>
</evidence>